<dbReference type="Pfam" id="PF02771">
    <property type="entry name" value="Acyl-CoA_dh_N"/>
    <property type="match status" value="1"/>
</dbReference>
<proteinExistence type="inferred from homology"/>
<dbReference type="AlphaFoldDB" id="A0A3M7TMM4"/>
<dbReference type="InterPro" id="IPR013786">
    <property type="entry name" value="AcylCoA_DH/ox_N"/>
</dbReference>
<dbReference type="InterPro" id="IPR009075">
    <property type="entry name" value="AcylCo_DH/oxidase_C"/>
</dbReference>
<dbReference type="PANTHER" id="PTHR43884">
    <property type="entry name" value="ACYL-COA DEHYDROGENASE"/>
    <property type="match status" value="1"/>
</dbReference>
<dbReference type="InterPro" id="IPR036250">
    <property type="entry name" value="AcylCo_DH-like_C"/>
</dbReference>
<evidence type="ECO:0000256" key="4">
    <source>
        <dbReference type="ARBA" id="ARBA00022827"/>
    </source>
</evidence>
<accession>A0A3M7TMM4</accession>
<evidence type="ECO:0000256" key="2">
    <source>
        <dbReference type="ARBA" id="ARBA00009347"/>
    </source>
</evidence>
<sequence>MRENKDLFLLTTEQIKRNDTIETLLPLFKERAKELDEKAEFPFENFSDLKEAGLTKLVVPHRFGGEEASLTDYLLVQEKVSQGDGATGLSLGWHNGLIMQLRETGKWSEETFAKLCVEVMENGVLVNTIATEPATGSPARGGKPETTARPVDDGYEITGKKTFASLAPVLDYFIVTATVEPDGAVGEFLVPRNSPGLSIEESWDTLGMRATRSDDLILDGVRVSDDAWVAKRHPGHGSGPQGWLLHIPACYIGIAKAARDEAVRFAKEYQPNSLDHPIKEVPEVRRKTAEMDLKLMQARHFMYHVAKLWDEYPDRRQDLGAELAAVKTTATNSAVEVVDIAMRIVGGHSLKKSNPLERYYRDVRAGLYNPPSDDITMMILGKKAYDPEV</sequence>
<feature type="region of interest" description="Disordered" evidence="7">
    <location>
        <begin position="132"/>
        <end position="153"/>
    </location>
</feature>
<protein>
    <submittedName>
        <fullName evidence="11">Acyl-CoA dehydrogenase</fullName>
    </submittedName>
</protein>
<feature type="domain" description="Acyl-CoA dehydrogenase/oxidase N-terminal" evidence="10">
    <location>
        <begin position="29"/>
        <end position="105"/>
    </location>
</feature>
<gene>
    <name evidence="11" type="ORF">EBO34_16785</name>
</gene>
<evidence type="ECO:0000259" key="9">
    <source>
        <dbReference type="Pfam" id="PF02770"/>
    </source>
</evidence>
<evidence type="ECO:0000313" key="11">
    <source>
        <dbReference type="EMBL" id="RNA66861.1"/>
    </source>
</evidence>
<dbReference type="Gene3D" id="1.20.140.10">
    <property type="entry name" value="Butyryl-CoA Dehydrogenase, subunit A, domain 3"/>
    <property type="match status" value="1"/>
</dbReference>
<dbReference type="PANTHER" id="PTHR43884:SF25">
    <property type="entry name" value="ACYL-COA DEHYDROGENASE YDBM-RELATED"/>
    <property type="match status" value="1"/>
</dbReference>
<evidence type="ECO:0000256" key="1">
    <source>
        <dbReference type="ARBA" id="ARBA00001974"/>
    </source>
</evidence>
<dbReference type="Gene3D" id="2.40.110.10">
    <property type="entry name" value="Butyryl-CoA Dehydrogenase, subunit A, domain 2"/>
    <property type="match status" value="1"/>
</dbReference>
<evidence type="ECO:0000259" key="10">
    <source>
        <dbReference type="Pfam" id="PF02771"/>
    </source>
</evidence>
<comment type="caution">
    <text evidence="11">The sequence shown here is derived from an EMBL/GenBank/DDBJ whole genome shotgun (WGS) entry which is preliminary data.</text>
</comment>
<feature type="domain" description="Acyl-CoA oxidase/dehydrogenase middle" evidence="9">
    <location>
        <begin position="129"/>
        <end position="221"/>
    </location>
</feature>
<dbReference type="Proteomes" id="UP000278746">
    <property type="component" value="Unassembled WGS sequence"/>
</dbReference>
<evidence type="ECO:0000313" key="12">
    <source>
        <dbReference type="Proteomes" id="UP000278746"/>
    </source>
</evidence>
<dbReference type="Gene3D" id="1.10.540.10">
    <property type="entry name" value="Acyl-CoA dehydrogenase/oxidase, N-terminal domain"/>
    <property type="match status" value="1"/>
</dbReference>
<dbReference type="InterPro" id="IPR037069">
    <property type="entry name" value="AcylCoA_DH/ox_N_sf"/>
</dbReference>
<dbReference type="GO" id="GO:0003995">
    <property type="term" value="F:acyl-CoA dehydrogenase activity"/>
    <property type="evidence" value="ECO:0007669"/>
    <property type="project" value="TreeGrafter"/>
</dbReference>
<evidence type="ECO:0000259" key="8">
    <source>
        <dbReference type="Pfam" id="PF00441"/>
    </source>
</evidence>
<comment type="cofactor">
    <cofactor evidence="1 6">
        <name>FAD</name>
        <dbReference type="ChEBI" id="CHEBI:57692"/>
    </cofactor>
</comment>
<dbReference type="PIRSF" id="PIRSF016578">
    <property type="entry name" value="HsaA"/>
    <property type="match status" value="1"/>
</dbReference>
<dbReference type="Pfam" id="PF00441">
    <property type="entry name" value="Acyl-CoA_dh_1"/>
    <property type="match status" value="1"/>
</dbReference>
<dbReference type="CDD" id="cd00567">
    <property type="entry name" value="ACAD"/>
    <property type="match status" value="1"/>
</dbReference>
<dbReference type="Pfam" id="PF02770">
    <property type="entry name" value="Acyl-CoA_dh_M"/>
    <property type="match status" value="1"/>
</dbReference>
<dbReference type="GO" id="GO:0050660">
    <property type="term" value="F:flavin adenine dinucleotide binding"/>
    <property type="evidence" value="ECO:0007669"/>
    <property type="project" value="InterPro"/>
</dbReference>
<dbReference type="SUPFAM" id="SSF47203">
    <property type="entry name" value="Acyl-CoA dehydrogenase C-terminal domain-like"/>
    <property type="match status" value="1"/>
</dbReference>
<dbReference type="InterPro" id="IPR006091">
    <property type="entry name" value="Acyl-CoA_Oxase/DH_mid-dom"/>
</dbReference>
<comment type="similarity">
    <text evidence="2 6">Belongs to the acyl-CoA dehydrogenase family.</text>
</comment>
<keyword evidence="3 6" id="KW-0285">Flavoprotein</keyword>
<feature type="domain" description="Acyl-CoA dehydrogenase/oxidase C-terminal" evidence="8">
    <location>
        <begin position="248"/>
        <end position="369"/>
    </location>
</feature>
<dbReference type="InterPro" id="IPR046373">
    <property type="entry name" value="Acyl-CoA_Oxase/DH_mid-dom_sf"/>
</dbReference>
<evidence type="ECO:0000256" key="6">
    <source>
        <dbReference type="RuleBase" id="RU362125"/>
    </source>
</evidence>
<keyword evidence="12" id="KW-1185">Reference proteome</keyword>
<organism evidence="11 12">
    <name type="scientific">Alteribacter keqinensis</name>
    <dbReference type="NCBI Taxonomy" id="2483800"/>
    <lineage>
        <taxon>Bacteria</taxon>
        <taxon>Bacillati</taxon>
        <taxon>Bacillota</taxon>
        <taxon>Bacilli</taxon>
        <taxon>Bacillales</taxon>
        <taxon>Bacillaceae</taxon>
        <taxon>Alteribacter</taxon>
    </lineage>
</organism>
<keyword evidence="5 6" id="KW-0560">Oxidoreductase</keyword>
<evidence type="ECO:0000256" key="7">
    <source>
        <dbReference type="SAM" id="MobiDB-lite"/>
    </source>
</evidence>
<dbReference type="EMBL" id="RHIB01000003">
    <property type="protein sequence ID" value="RNA66861.1"/>
    <property type="molecule type" value="Genomic_DNA"/>
</dbReference>
<dbReference type="RefSeq" id="WP_122900724.1">
    <property type="nucleotide sequence ID" value="NZ_RHIB01000003.1"/>
</dbReference>
<dbReference type="OrthoDB" id="9785203at2"/>
<evidence type="ECO:0000256" key="3">
    <source>
        <dbReference type="ARBA" id="ARBA00022630"/>
    </source>
</evidence>
<dbReference type="SUPFAM" id="SSF56645">
    <property type="entry name" value="Acyl-CoA dehydrogenase NM domain-like"/>
    <property type="match status" value="1"/>
</dbReference>
<dbReference type="InterPro" id="IPR009100">
    <property type="entry name" value="AcylCoA_DH/oxidase_NM_dom_sf"/>
</dbReference>
<reference evidence="11 12" key="1">
    <citation type="submission" date="2018-10" db="EMBL/GenBank/DDBJ databases">
        <title>Bacillus Keqinensis sp. nov., a moderately halophilic bacterium isolated from a saline-alkaline lake.</title>
        <authorList>
            <person name="Wang H."/>
        </authorList>
    </citation>
    <scope>NUCLEOTIDE SEQUENCE [LARGE SCALE GENOMIC DNA]</scope>
    <source>
        <strain evidence="11 12">KQ-3</strain>
    </source>
</reference>
<name>A0A3M7TMM4_9BACI</name>
<evidence type="ECO:0000256" key="5">
    <source>
        <dbReference type="ARBA" id="ARBA00023002"/>
    </source>
</evidence>
<keyword evidence="4 6" id="KW-0274">FAD</keyword>